<proteinExistence type="inferred from homology"/>
<protein>
    <recommendedName>
        <fullName evidence="6">RNA polymerase sigma factor</fullName>
    </recommendedName>
</protein>
<dbReference type="InterPro" id="IPR014284">
    <property type="entry name" value="RNA_pol_sigma-70_dom"/>
</dbReference>
<evidence type="ECO:0000256" key="4">
    <source>
        <dbReference type="ARBA" id="ARBA00023125"/>
    </source>
</evidence>
<reference evidence="9 10" key="2">
    <citation type="submission" date="2017-09" db="EMBL/GenBank/DDBJ databases">
        <title>Bacillus patelloidae sp. nov., isolated from the intestinal tract of a marine limpet.</title>
        <authorList>
            <person name="Liu R."/>
            <person name="Dong C."/>
            <person name="Shao Z."/>
        </authorList>
    </citation>
    <scope>NUCLEOTIDE SEQUENCE [LARGE SCALE GENOMIC DNA]</scope>
    <source>
        <strain evidence="9 10">SA5d-4</strain>
    </source>
</reference>
<dbReference type="Pfam" id="PF08281">
    <property type="entry name" value="Sigma70_r4_2"/>
    <property type="match status" value="1"/>
</dbReference>
<dbReference type="InterPro" id="IPR000838">
    <property type="entry name" value="RNA_pol_sigma70_ECF_CS"/>
</dbReference>
<feature type="domain" description="RNA polymerase sigma factor 70 region 4 type 2" evidence="8">
    <location>
        <begin position="116"/>
        <end position="167"/>
    </location>
</feature>
<evidence type="ECO:0000256" key="6">
    <source>
        <dbReference type="RuleBase" id="RU000716"/>
    </source>
</evidence>
<dbReference type="AlphaFoldDB" id="A0A263BUM9"/>
<evidence type="ECO:0000259" key="7">
    <source>
        <dbReference type="Pfam" id="PF04542"/>
    </source>
</evidence>
<dbReference type="CDD" id="cd06171">
    <property type="entry name" value="Sigma70_r4"/>
    <property type="match status" value="1"/>
</dbReference>
<dbReference type="Gene3D" id="1.10.10.10">
    <property type="entry name" value="Winged helix-like DNA-binding domain superfamily/Winged helix DNA-binding domain"/>
    <property type="match status" value="1"/>
</dbReference>
<comment type="caution">
    <text evidence="9">The sequence shown here is derived from an EMBL/GenBank/DDBJ whole genome shotgun (WGS) entry which is preliminary data.</text>
</comment>
<dbReference type="InterPro" id="IPR007627">
    <property type="entry name" value="RNA_pol_sigma70_r2"/>
</dbReference>
<evidence type="ECO:0000313" key="9">
    <source>
        <dbReference type="EMBL" id="OZM57027.1"/>
    </source>
</evidence>
<evidence type="ECO:0000256" key="3">
    <source>
        <dbReference type="ARBA" id="ARBA00023082"/>
    </source>
</evidence>
<dbReference type="GO" id="GO:0003677">
    <property type="term" value="F:DNA binding"/>
    <property type="evidence" value="ECO:0007669"/>
    <property type="project" value="UniProtKB-KW"/>
</dbReference>
<dbReference type="InterPro" id="IPR013324">
    <property type="entry name" value="RNA_pol_sigma_r3/r4-like"/>
</dbReference>
<dbReference type="PANTHER" id="PTHR43133:SF60">
    <property type="entry name" value="RNA POLYMERASE SIGMA FACTOR SIGV"/>
    <property type="match status" value="1"/>
</dbReference>
<gene>
    <name evidence="9" type="ORF">CIB95_09665</name>
</gene>
<reference evidence="10" key="1">
    <citation type="submission" date="2017-08" db="EMBL/GenBank/DDBJ databases">
        <authorList>
            <person name="Huang Z."/>
        </authorList>
    </citation>
    <scope>NUCLEOTIDE SEQUENCE [LARGE SCALE GENOMIC DNA]</scope>
    <source>
        <strain evidence="10">SA5d-4</strain>
    </source>
</reference>
<dbReference type="GO" id="GO:0016987">
    <property type="term" value="F:sigma factor activity"/>
    <property type="evidence" value="ECO:0007669"/>
    <property type="project" value="UniProtKB-KW"/>
</dbReference>
<keyword evidence="10" id="KW-1185">Reference proteome</keyword>
<dbReference type="InterPro" id="IPR013249">
    <property type="entry name" value="RNA_pol_sigma70_r4_t2"/>
</dbReference>
<evidence type="ECO:0000256" key="2">
    <source>
        <dbReference type="ARBA" id="ARBA00023015"/>
    </source>
</evidence>
<keyword evidence="4 6" id="KW-0238">DNA-binding</keyword>
<dbReference type="EMBL" id="NPIA01000004">
    <property type="protein sequence ID" value="OZM57027.1"/>
    <property type="molecule type" value="Genomic_DNA"/>
</dbReference>
<sequence length="178" mass="21214">MSDRKHFADKDNSLEILMDVYGEEIVRLCYTYVKSWAVAEDVTQEVFLTVYQKQAQFKRNSSIKTWIYKIAINKCKDHLRTWHHKNTILSEFVSKFIKSNEVSVEEQVTMLEEQTELTEKVMKLPLKYREVILLHYYKDFSIKEMSQLLVCKESTIKSRLFRARALLKVEMDEKKEAS</sequence>
<feature type="domain" description="RNA polymerase sigma-70 region 2" evidence="7">
    <location>
        <begin position="20"/>
        <end position="81"/>
    </location>
</feature>
<dbReference type="InterPro" id="IPR036388">
    <property type="entry name" value="WH-like_DNA-bd_sf"/>
</dbReference>
<evidence type="ECO:0000259" key="8">
    <source>
        <dbReference type="Pfam" id="PF08281"/>
    </source>
</evidence>
<evidence type="ECO:0000256" key="5">
    <source>
        <dbReference type="ARBA" id="ARBA00023163"/>
    </source>
</evidence>
<dbReference type="GO" id="GO:0006950">
    <property type="term" value="P:response to stress"/>
    <property type="evidence" value="ECO:0007669"/>
    <property type="project" value="UniProtKB-ARBA"/>
</dbReference>
<evidence type="ECO:0000313" key="10">
    <source>
        <dbReference type="Proteomes" id="UP000217083"/>
    </source>
</evidence>
<dbReference type="GO" id="GO:0006352">
    <property type="term" value="P:DNA-templated transcription initiation"/>
    <property type="evidence" value="ECO:0007669"/>
    <property type="project" value="InterPro"/>
</dbReference>
<evidence type="ECO:0000256" key="1">
    <source>
        <dbReference type="ARBA" id="ARBA00010641"/>
    </source>
</evidence>
<dbReference type="InterPro" id="IPR039425">
    <property type="entry name" value="RNA_pol_sigma-70-like"/>
</dbReference>
<dbReference type="RefSeq" id="WP_094924624.1">
    <property type="nucleotide sequence ID" value="NZ_NPIA01000004.1"/>
</dbReference>
<keyword evidence="3 6" id="KW-0731">Sigma factor</keyword>
<dbReference type="Gene3D" id="1.10.1740.10">
    <property type="match status" value="1"/>
</dbReference>
<dbReference type="NCBIfam" id="TIGR02937">
    <property type="entry name" value="sigma70-ECF"/>
    <property type="match status" value="1"/>
</dbReference>
<dbReference type="SUPFAM" id="SSF88659">
    <property type="entry name" value="Sigma3 and sigma4 domains of RNA polymerase sigma factors"/>
    <property type="match status" value="1"/>
</dbReference>
<name>A0A263BUM9_9BACI</name>
<keyword evidence="5 6" id="KW-0804">Transcription</keyword>
<comment type="similarity">
    <text evidence="1 6">Belongs to the sigma-70 factor family. ECF subfamily.</text>
</comment>
<dbReference type="InterPro" id="IPR013325">
    <property type="entry name" value="RNA_pol_sigma_r2"/>
</dbReference>
<accession>A0A263BUM9</accession>
<dbReference type="PROSITE" id="PS01063">
    <property type="entry name" value="SIGMA70_ECF"/>
    <property type="match status" value="1"/>
</dbReference>
<dbReference type="Proteomes" id="UP000217083">
    <property type="component" value="Unassembled WGS sequence"/>
</dbReference>
<dbReference type="Pfam" id="PF04542">
    <property type="entry name" value="Sigma70_r2"/>
    <property type="match status" value="1"/>
</dbReference>
<organism evidence="9 10">
    <name type="scientific">Lottiidibacillus patelloidae</name>
    <dbReference type="NCBI Taxonomy" id="2670334"/>
    <lineage>
        <taxon>Bacteria</taxon>
        <taxon>Bacillati</taxon>
        <taxon>Bacillota</taxon>
        <taxon>Bacilli</taxon>
        <taxon>Bacillales</taxon>
        <taxon>Bacillaceae</taxon>
        <taxon>Lottiidibacillus</taxon>
    </lineage>
</organism>
<dbReference type="SUPFAM" id="SSF88946">
    <property type="entry name" value="Sigma2 domain of RNA polymerase sigma factors"/>
    <property type="match status" value="1"/>
</dbReference>
<dbReference type="PANTHER" id="PTHR43133">
    <property type="entry name" value="RNA POLYMERASE ECF-TYPE SIGMA FACTO"/>
    <property type="match status" value="1"/>
</dbReference>
<keyword evidence="2 6" id="KW-0805">Transcription regulation</keyword>